<dbReference type="InterPro" id="IPR013149">
    <property type="entry name" value="ADH-like_C"/>
</dbReference>
<organism evidence="4 5">
    <name type="scientific">Consotaella salsifontis</name>
    <dbReference type="NCBI Taxonomy" id="1365950"/>
    <lineage>
        <taxon>Bacteria</taxon>
        <taxon>Pseudomonadati</taxon>
        <taxon>Pseudomonadota</taxon>
        <taxon>Alphaproteobacteria</taxon>
        <taxon>Hyphomicrobiales</taxon>
        <taxon>Aurantimonadaceae</taxon>
        <taxon>Consotaella</taxon>
    </lineage>
</organism>
<dbReference type="PANTHER" id="PTHR48106">
    <property type="entry name" value="QUINONE OXIDOREDUCTASE PIG3-RELATED"/>
    <property type="match status" value="1"/>
</dbReference>
<dbReference type="OrthoDB" id="9780520at2"/>
<dbReference type="GO" id="GO:0016651">
    <property type="term" value="F:oxidoreductase activity, acting on NAD(P)H"/>
    <property type="evidence" value="ECO:0007669"/>
    <property type="project" value="TreeGrafter"/>
</dbReference>
<dbReference type="InterPro" id="IPR036291">
    <property type="entry name" value="NAD(P)-bd_dom_sf"/>
</dbReference>
<dbReference type="SMART" id="SM00829">
    <property type="entry name" value="PKS_ER"/>
    <property type="match status" value="1"/>
</dbReference>
<sequence>MSLPSEMTVVEIERPGGPEVLKTSRRPLPAPGDGEVLIKVEAAGINRPDALQRVGAYPPPPGAPDWPGLEVAGTVVELGSGVSRFRIGEPVVALLPGGGYAEYCTVAQETVLPAPAGLPMVEAAAVPETFFTVWHNVFERGGLKAGETLLVHGGTSGIGTTAIQLARAFGAKVITTAGSDAKCDDARRLGANRAINYRTEDFVEAVLDETEGRGADVILDMVGGDYVQKNCEAAAEDGRIVQIAFLGGTRSTLDMSLVMRKRLVLTGSTLRNRPIAVKGAIAEAVEREIWPLLANGAVRPVIDASYPLSQAAEAHRHLERDHVGKIVLSLAPQ</sequence>
<evidence type="ECO:0000256" key="1">
    <source>
        <dbReference type="ARBA" id="ARBA00022857"/>
    </source>
</evidence>
<dbReference type="Proteomes" id="UP000190135">
    <property type="component" value="Unassembled WGS sequence"/>
</dbReference>
<dbReference type="InterPro" id="IPR014189">
    <property type="entry name" value="Quinone_OxRdtase_PIG3"/>
</dbReference>
<keyword evidence="5" id="KW-1185">Reference proteome</keyword>
<dbReference type="SUPFAM" id="SSF51735">
    <property type="entry name" value="NAD(P)-binding Rossmann-fold domains"/>
    <property type="match status" value="1"/>
</dbReference>
<dbReference type="RefSeq" id="WP_078710020.1">
    <property type="nucleotide sequence ID" value="NZ_FUXL01000018.1"/>
</dbReference>
<dbReference type="InterPro" id="IPR011032">
    <property type="entry name" value="GroES-like_sf"/>
</dbReference>
<keyword evidence="2" id="KW-0560">Oxidoreductase</keyword>
<feature type="domain" description="Enoyl reductase (ER)" evidence="3">
    <location>
        <begin position="16"/>
        <end position="328"/>
    </location>
</feature>
<dbReference type="NCBIfam" id="TIGR02824">
    <property type="entry name" value="quinone_pig3"/>
    <property type="match status" value="1"/>
</dbReference>
<evidence type="ECO:0000259" key="3">
    <source>
        <dbReference type="SMART" id="SM00829"/>
    </source>
</evidence>
<name>A0A1T4T366_9HYPH</name>
<dbReference type="Pfam" id="PF00107">
    <property type="entry name" value="ADH_zinc_N"/>
    <property type="match status" value="1"/>
</dbReference>
<accession>A0A1T4T366</accession>
<evidence type="ECO:0000313" key="4">
    <source>
        <dbReference type="EMBL" id="SKA34935.1"/>
    </source>
</evidence>
<evidence type="ECO:0000256" key="2">
    <source>
        <dbReference type="ARBA" id="ARBA00023002"/>
    </source>
</evidence>
<protein>
    <submittedName>
        <fullName evidence="4">Putative NAD(P)H quinone oxidoreductase, PIG3 family</fullName>
    </submittedName>
</protein>
<dbReference type="STRING" id="1365950.SAMN05428963_11822"/>
<dbReference type="EMBL" id="FUXL01000018">
    <property type="protein sequence ID" value="SKA34935.1"/>
    <property type="molecule type" value="Genomic_DNA"/>
</dbReference>
<proteinExistence type="predicted"/>
<keyword evidence="1" id="KW-0521">NADP</keyword>
<evidence type="ECO:0000313" key="5">
    <source>
        <dbReference type="Proteomes" id="UP000190135"/>
    </source>
</evidence>
<dbReference type="AlphaFoldDB" id="A0A1T4T366"/>
<dbReference type="CDD" id="cd05276">
    <property type="entry name" value="p53_inducible_oxidoreductase"/>
    <property type="match status" value="1"/>
</dbReference>
<reference evidence="5" key="1">
    <citation type="submission" date="2017-02" db="EMBL/GenBank/DDBJ databases">
        <authorList>
            <person name="Varghese N."/>
            <person name="Submissions S."/>
        </authorList>
    </citation>
    <scope>NUCLEOTIDE SEQUENCE [LARGE SCALE GENOMIC DNA]</scope>
    <source>
        <strain evidence="5">USBA 369</strain>
    </source>
</reference>
<dbReference type="Gene3D" id="3.40.50.720">
    <property type="entry name" value="NAD(P)-binding Rossmann-like Domain"/>
    <property type="match status" value="1"/>
</dbReference>
<dbReference type="SUPFAM" id="SSF50129">
    <property type="entry name" value="GroES-like"/>
    <property type="match status" value="1"/>
</dbReference>
<dbReference type="Pfam" id="PF08240">
    <property type="entry name" value="ADH_N"/>
    <property type="match status" value="1"/>
</dbReference>
<dbReference type="InterPro" id="IPR020843">
    <property type="entry name" value="ER"/>
</dbReference>
<dbReference type="PANTHER" id="PTHR48106:SF8">
    <property type="entry name" value="OS02G0805600 PROTEIN"/>
    <property type="match status" value="1"/>
</dbReference>
<gene>
    <name evidence="4" type="ORF">SAMN05428963_11822</name>
</gene>
<dbReference type="InterPro" id="IPR013154">
    <property type="entry name" value="ADH-like_N"/>
</dbReference>
<dbReference type="Gene3D" id="3.90.180.10">
    <property type="entry name" value="Medium-chain alcohol dehydrogenases, catalytic domain"/>
    <property type="match status" value="1"/>
</dbReference>
<dbReference type="GO" id="GO:0070402">
    <property type="term" value="F:NADPH binding"/>
    <property type="evidence" value="ECO:0007669"/>
    <property type="project" value="TreeGrafter"/>
</dbReference>